<evidence type="ECO:0000256" key="6">
    <source>
        <dbReference type="ARBA" id="ARBA00022884"/>
    </source>
</evidence>
<reference evidence="13" key="1">
    <citation type="journal article" date="2019" name="Int. J. Syst. Evol. Microbiol.">
        <title>The Global Catalogue of Microorganisms (GCM) 10K type strain sequencing project: providing services to taxonomists for standard genome sequencing and annotation.</title>
        <authorList>
            <consortium name="The Broad Institute Genomics Platform"/>
            <consortium name="The Broad Institute Genome Sequencing Center for Infectious Disease"/>
            <person name="Wu L."/>
            <person name="Ma J."/>
        </authorList>
    </citation>
    <scope>NUCLEOTIDE SEQUENCE [LARGE SCALE GENOMIC DNA]</scope>
    <source>
        <strain evidence="13">KCTC 33576</strain>
    </source>
</reference>
<evidence type="ECO:0000256" key="7">
    <source>
        <dbReference type="ARBA" id="ARBA00023157"/>
    </source>
</evidence>
<comment type="subcellular location">
    <subcellularLocation>
        <location evidence="9">Cytoplasm</location>
    </subcellularLocation>
</comment>
<feature type="active site" description="Cysteine persulfide intermediate" evidence="9">
    <location>
        <position position="207"/>
    </location>
</feature>
<evidence type="ECO:0000256" key="9">
    <source>
        <dbReference type="HAMAP-Rule" id="MF_00144"/>
    </source>
</evidence>
<feature type="binding site" evidence="9">
    <location>
        <position position="32"/>
    </location>
    <ligand>
        <name>ATP</name>
        <dbReference type="ChEBI" id="CHEBI:30616"/>
    </ligand>
</feature>
<feature type="binding site" evidence="9">
    <location>
        <position position="125"/>
    </location>
    <ligand>
        <name>ATP</name>
        <dbReference type="ChEBI" id="CHEBI:30616"/>
    </ligand>
</feature>
<keyword evidence="13" id="KW-1185">Reference proteome</keyword>
<dbReference type="InterPro" id="IPR014729">
    <property type="entry name" value="Rossmann-like_a/b/a_fold"/>
</dbReference>
<dbReference type="NCBIfam" id="TIGR00420">
    <property type="entry name" value="trmU"/>
    <property type="match status" value="1"/>
</dbReference>
<keyword evidence="2 9" id="KW-0808">Transferase</keyword>
<accession>A0ABW5XCA2</accession>
<evidence type="ECO:0000259" key="11">
    <source>
        <dbReference type="Pfam" id="PF20259"/>
    </source>
</evidence>
<keyword evidence="3 9" id="KW-0819">tRNA processing</keyword>
<feature type="active site" description="Nucleophile" evidence="9">
    <location>
        <position position="101"/>
    </location>
</feature>
<dbReference type="Pfam" id="PF20258">
    <property type="entry name" value="tRNA_Me_trans_C"/>
    <property type="match status" value="1"/>
</dbReference>
<feature type="site" description="Interaction with tRNA" evidence="9">
    <location>
        <position position="389"/>
    </location>
</feature>
<keyword evidence="6 9" id="KW-0694">RNA-binding</keyword>
<keyword evidence="5 9" id="KW-0067">ATP-binding</keyword>
<keyword evidence="4 9" id="KW-0547">Nucleotide-binding</keyword>
<comment type="caution">
    <text evidence="9">Lacks conserved residue(s) required for the propagation of feature annotation.</text>
</comment>
<dbReference type="InterPro" id="IPR004506">
    <property type="entry name" value="MnmA-like"/>
</dbReference>
<protein>
    <recommendedName>
        <fullName evidence="9">tRNA-specific 2-thiouridylase MnmA</fullName>
        <ecNumber evidence="9">2.8.1.13</ecNumber>
    </recommendedName>
</protein>
<evidence type="ECO:0000256" key="1">
    <source>
        <dbReference type="ARBA" id="ARBA00022555"/>
    </source>
</evidence>
<dbReference type="Gene3D" id="2.30.30.280">
    <property type="entry name" value="Adenine nucleotide alpha hydrolases-like domains"/>
    <property type="match status" value="1"/>
</dbReference>
<dbReference type="HAMAP" id="MF_00144">
    <property type="entry name" value="tRNA_thiouridyl_MnmA"/>
    <property type="match status" value="1"/>
</dbReference>
<organism evidence="12 13">
    <name type="scientific">Populibacterium corticicola</name>
    <dbReference type="NCBI Taxonomy" id="1812826"/>
    <lineage>
        <taxon>Bacteria</taxon>
        <taxon>Bacillati</taxon>
        <taxon>Actinomycetota</taxon>
        <taxon>Actinomycetes</taxon>
        <taxon>Micrococcales</taxon>
        <taxon>Jonesiaceae</taxon>
        <taxon>Populibacterium</taxon>
    </lineage>
</organism>
<dbReference type="InterPro" id="IPR023382">
    <property type="entry name" value="MnmA-like_central_sf"/>
</dbReference>
<dbReference type="InterPro" id="IPR046885">
    <property type="entry name" value="MnmA-like_C"/>
</dbReference>
<evidence type="ECO:0000256" key="4">
    <source>
        <dbReference type="ARBA" id="ARBA00022741"/>
    </source>
</evidence>
<dbReference type="PANTHER" id="PTHR11933:SF5">
    <property type="entry name" value="MITOCHONDRIAL TRNA-SPECIFIC 2-THIOURIDYLASE 1"/>
    <property type="match status" value="1"/>
</dbReference>
<evidence type="ECO:0000313" key="12">
    <source>
        <dbReference type="EMBL" id="MFD2839707.1"/>
    </source>
</evidence>
<dbReference type="PANTHER" id="PTHR11933">
    <property type="entry name" value="TRNA 5-METHYLAMINOMETHYL-2-THIOURIDYLATE -METHYLTRANSFERASE"/>
    <property type="match status" value="1"/>
</dbReference>
<evidence type="ECO:0000256" key="3">
    <source>
        <dbReference type="ARBA" id="ARBA00022694"/>
    </source>
</evidence>
<keyword evidence="1 9" id="KW-0820">tRNA-binding</keyword>
<gene>
    <name evidence="9 12" type="primary">mnmA</name>
    <name evidence="12" type="ORF">ACFSYH_03885</name>
</gene>
<feature type="region of interest" description="Interaction with tRNA" evidence="9">
    <location>
        <begin position="156"/>
        <end position="158"/>
    </location>
</feature>
<dbReference type="Gene3D" id="2.40.30.10">
    <property type="entry name" value="Translation factors"/>
    <property type="match status" value="1"/>
</dbReference>
<proteinExistence type="inferred from homology"/>
<evidence type="ECO:0000256" key="8">
    <source>
        <dbReference type="ARBA" id="ARBA00051542"/>
    </source>
</evidence>
<feature type="domain" description="tRNA-specific 2-thiouridylase MnmA-like central" evidence="11">
    <location>
        <begin position="215"/>
        <end position="281"/>
    </location>
</feature>
<dbReference type="CDD" id="cd01998">
    <property type="entry name" value="MnmA_TRMU-like"/>
    <property type="match status" value="1"/>
</dbReference>
<comment type="caution">
    <text evidence="12">The sequence shown here is derived from an EMBL/GenBank/DDBJ whole genome shotgun (WGS) entry which is preliminary data.</text>
</comment>
<dbReference type="GO" id="GO:0103016">
    <property type="term" value="F:tRNA-uridine 2-sulfurtransferase activity"/>
    <property type="evidence" value="ECO:0007669"/>
    <property type="project" value="UniProtKB-EC"/>
</dbReference>
<dbReference type="Pfam" id="PF20259">
    <property type="entry name" value="tRNA_Me_trans_M"/>
    <property type="match status" value="1"/>
</dbReference>
<dbReference type="Gene3D" id="3.40.50.620">
    <property type="entry name" value="HUPs"/>
    <property type="match status" value="1"/>
</dbReference>
<keyword evidence="9" id="KW-0963">Cytoplasm</keyword>
<dbReference type="Pfam" id="PF03054">
    <property type="entry name" value="tRNA_Me_trans"/>
    <property type="match status" value="1"/>
</dbReference>
<comment type="function">
    <text evidence="9">Catalyzes the 2-thiolation of uridine at the wobble position (U34) of tRNA, leading to the formation of s(2)U34.</text>
</comment>
<dbReference type="RefSeq" id="WP_377465248.1">
    <property type="nucleotide sequence ID" value="NZ_JBHUOP010000002.1"/>
</dbReference>
<feature type="binding site" evidence="9">
    <location>
        <begin position="6"/>
        <end position="13"/>
    </location>
    <ligand>
        <name>ATP</name>
        <dbReference type="ChEBI" id="CHEBI:30616"/>
    </ligand>
</feature>
<feature type="domain" description="tRNA-specific 2-thiouridylase MnmA-like C-terminal" evidence="10">
    <location>
        <begin position="369"/>
        <end position="405"/>
    </location>
</feature>
<dbReference type="EC" id="2.8.1.13" evidence="9"/>
<feature type="site" description="Interaction with tRNA" evidence="9">
    <location>
        <position position="126"/>
    </location>
</feature>
<dbReference type="NCBIfam" id="NF001138">
    <property type="entry name" value="PRK00143.1"/>
    <property type="match status" value="1"/>
</dbReference>
<name>A0ABW5XCA2_9MICO</name>
<evidence type="ECO:0000313" key="13">
    <source>
        <dbReference type="Proteomes" id="UP001597391"/>
    </source>
</evidence>
<dbReference type="EMBL" id="JBHUOP010000002">
    <property type="protein sequence ID" value="MFD2839707.1"/>
    <property type="molecule type" value="Genomic_DNA"/>
</dbReference>
<dbReference type="InterPro" id="IPR046884">
    <property type="entry name" value="MnmA-like_central"/>
</dbReference>
<evidence type="ECO:0000259" key="10">
    <source>
        <dbReference type="Pfam" id="PF20258"/>
    </source>
</evidence>
<evidence type="ECO:0000256" key="2">
    <source>
        <dbReference type="ARBA" id="ARBA00022679"/>
    </source>
</evidence>
<dbReference type="SUPFAM" id="SSF52402">
    <property type="entry name" value="Adenine nucleotide alpha hydrolases-like"/>
    <property type="match status" value="1"/>
</dbReference>
<comment type="similarity">
    <text evidence="9">Belongs to the MnmA/TRMU family.</text>
</comment>
<sequence length="425" mass="45371">MRVLAAMSGGVDSAVAAALAVEAGHEVVGVHMALSRNRNQFRSGSRGCCSIEDAGDARRAADILGIPYYVWDMSEKFEDTVIADFVSEYEAGRTPNPCVRCNEFIKFEALLDKARALGFDAVATGHYAQIIEREYTDSSGASKSIRELHRSPNTAKDQSYVLAVMGPSRIKHAIFPLGGYASKDEVRSEAETRGLGVSNKPDSYDICFVADGDTKGFLAERLGDRPGEIRDVDGNIVGAHDGAYAYTVGQRKGLALGNPAADGKPRYVVETNTKTNTVIVGPAELLTVNRIVGDKAVWFADDVLDQVNLGEQGSDWFDVEVQVRAHGIPVAGRARAVSLNRAEEMLGQGKEHLVQQCGRAEGVPVSDTNRSMIEVELSGGTLRGVAAGQSLVIYSGTRVLGQATVVASDRKATVAQAPVAERVVA</sequence>
<dbReference type="Proteomes" id="UP001597391">
    <property type="component" value="Unassembled WGS sequence"/>
</dbReference>
<evidence type="ECO:0000256" key="5">
    <source>
        <dbReference type="ARBA" id="ARBA00022840"/>
    </source>
</evidence>
<keyword evidence="7" id="KW-1015">Disulfide bond</keyword>
<comment type="catalytic activity">
    <reaction evidence="8 9">
        <text>S-sulfanyl-L-cysteinyl-[protein] + uridine(34) in tRNA + AH2 + ATP = 2-thiouridine(34) in tRNA + L-cysteinyl-[protein] + A + AMP + diphosphate + H(+)</text>
        <dbReference type="Rhea" id="RHEA:47032"/>
        <dbReference type="Rhea" id="RHEA-COMP:10131"/>
        <dbReference type="Rhea" id="RHEA-COMP:11726"/>
        <dbReference type="Rhea" id="RHEA-COMP:11727"/>
        <dbReference type="Rhea" id="RHEA-COMP:11728"/>
        <dbReference type="ChEBI" id="CHEBI:13193"/>
        <dbReference type="ChEBI" id="CHEBI:15378"/>
        <dbReference type="ChEBI" id="CHEBI:17499"/>
        <dbReference type="ChEBI" id="CHEBI:29950"/>
        <dbReference type="ChEBI" id="CHEBI:30616"/>
        <dbReference type="ChEBI" id="CHEBI:33019"/>
        <dbReference type="ChEBI" id="CHEBI:61963"/>
        <dbReference type="ChEBI" id="CHEBI:65315"/>
        <dbReference type="ChEBI" id="CHEBI:87170"/>
        <dbReference type="ChEBI" id="CHEBI:456215"/>
        <dbReference type="EC" id="2.8.1.13"/>
    </reaction>
</comment>